<gene>
    <name evidence="1" type="ORF">ACHAWO_010638</name>
</gene>
<accession>A0ABD3PRU8</accession>
<evidence type="ECO:0000313" key="2">
    <source>
        <dbReference type="Proteomes" id="UP001530400"/>
    </source>
</evidence>
<dbReference type="EMBL" id="JALLPJ020000498">
    <property type="protein sequence ID" value="KAL3790507.1"/>
    <property type="molecule type" value="Genomic_DNA"/>
</dbReference>
<reference evidence="1 2" key="1">
    <citation type="submission" date="2024-10" db="EMBL/GenBank/DDBJ databases">
        <title>Updated reference genomes for cyclostephanoid diatoms.</title>
        <authorList>
            <person name="Roberts W.R."/>
            <person name="Alverson A.J."/>
        </authorList>
    </citation>
    <scope>NUCLEOTIDE SEQUENCE [LARGE SCALE GENOMIC DNA]</scope>
    <source>
        <strain evidence="1 2">AJA010-31</strain>
    </source>
</reference>
<keyword evidence="2" id="KW-1185">Reference proteome</keyword>
<dbReference type="Proteomes" id="UP001530400">
    <property type="component" value="Unassembled WGS sequence"/>
</dbReference>
<comment type="caution">
    <text evidence="1">The sequence shown here is derived from an EMBL/GenBank/DDBJ whole genome shotgun (WGS) entry which is preliminary data.</text>
</comment>
<protein>
    <submittedName>
        <fullName evidence="1">Uncharacterized protein</fullName>
    </submittedName>
</protein>
<dbReference type="AlphaFoldDB" id="A0ABD3PRU8"/>
<proteinExistence type="predicted"/>
<organism evidence="1 2">
    <name type="scientific">Cyclotella atomus</name>
    <dbReference type="NCBI Taxonomy" id="382360"/>
    <lineage>
        <taxon>Eukaryota</taxon>
        <taxon>Sar</taxon>
        <taxon>Stramenopiles</taxon>
        <taxon>Ochrophyta</taxon>
        <taxon>Bacillariophyta</taxon>
        <taxon>Coscinodiscophyceae</taxon>
        <taxon>Thalassiosirophycidae</taxon>
        <taxon>Stephanodiscales</taxon>
        <taxon>Stephanodiscaceae</taxon>
        <taxon>Cyclotella</taxon>
    </lineage>
</organism>
<evidence type="ECO:0000313" key="1">
    <source>
        <dbReference type="EMBL" id="KAL3790507.1"/>
    </source>
</evidence>
<name>A0ABD3PRU8_9STRA</name>
<sequence length="71" mass="7866">MASDPCVGTSTLSQFCQQNDRENHISTHYKPGFAFDSAEYIKISSPDAIKGCQLYFLTQLIHERPGCTPAV</sequence>